<keyword evidence="2" id="KW-0645">Protease</keyword>
<dbReference type="Gene3D" id="2.40.50.140">
    <property type="entry name" value="Nucleic acid-binding proteins"/>
    <property type="match status" value="1"/>
</dbReference>
<feature type="transmembrane region" description="Helical" evidence="1">
    <location>
        <begin position="13"/>
        <end position="34"/>
    </location>
</feature>
<gene>
    <name evidence="2" type="ORF">ACFSKL_02110</name>
</gene>
<dbReference type="RefSeq" id="WP_376883078.1">
    <property type="nucleotide sequence ID" value="NZ_JBHUHR010000004.1"/>
</dbReference>
<feature type="transmembrane region" description="Helical" evidence="1">
    <location>
        <begin position="89"/>
        <end position="108"/>
    </location>
</feature>
<dbReference type="GO" id="GO:0008233">
    <property type="term" value="F:peptidase activity"/>
    <property type="evidence" value="ECO:0007669"/>
    <property type="project" value="UniProtKB-KW"/>
</dbReference>
<organism evidence="2 3">
    <name type="scientific">Belliella marina</name>
    <dbReference type="NCBI Taxonomy" id="1644146"/>
    <lineage>
        <taxon>Bacteria</taxon>
        <taxon>Pseudomonadati</taxon>
        <taxon>Bacteroidota</taxon>
        <taxon>Cytophagia</taxon>
        <taxon>Cytophagales</taxon>
        <taxon>Cyclobacteriaceae</taxon>
        <taxon>Belliella</taxon>
    </lineage>
</organism>
<evidence type="ECO:0000313" key="3">
    <source>
        <dbReference type="Proteomes" id="UP001597361"/>
    </source>
</evidence>
<name>A0ABW4VGU5_9BACT</name>
<keyword evidence="1" id="KW-1133">Transmembrane helix</keyword>
<keyword evidence="1" id="KW-0812">Transmembrane</keyword>
<sequence>MELLENLEPLLRAFWYVAIPTSLIFVIQTVMTFVGADAADGLEADFDGDLGETSAPFQLFSLRNLINFLLGFSWTGISFYESISNKTALFLLAIVVGALFVYLFFLIINQVRKLAENNSFKLSNTLNRTADVYLTIPGSKKGKGRILISVNGAFHELDAMTENESIPTGAVVKVVKIDSNNILIVETL</sequence>
<dbReference type="EMBL" id="JBHUHR010000004">
    <property type="protein sequence ID" value="MFD2033562.1"/>
    <property type="molecule type" value="Genomic_DNA"/>
</dbReference>
<dbReference type="InterPro" id="IPR012340">
    <property type="entry name" value="NA-bd_OB-fold"/>
</dbReference>
<dbReference type="GO" id="GO:0006508">
    <property type="term" value="P:proteolysis"/>
    <property type="evidence" value="ECO:0007669"/>
    <property type="project" value="UniProtKB-KW"/>
</dbReference>
<keyword evidence="2" id="KW-0378">Hydrolase</keyword>
<feature type="transmembrane region" description="Helical" evidence="1">
    <location>
        <begin position="65"/>
        <end position="83"/>
    </location>
</feature>
<keyword evidence="1" id="KW-0472">Membrane</keyword>
<protein>
    <submittedName>
        <fullName evidence="2">Serine protease</fullName>
    </submittedName>
</protein>
<proteinExistence type="predicted"/>
<evidence type="ECO:0000313" key="2">
    <source>
        <dbReference type="EMBL" id="MFD2033562.1"/>
    </source>
</evidence>
<dbReference type="Proteomes" id="UP001597361">
    <property type="component" value="Unassembled WGS sequence"/>
</dbReference>
<keyword evidence="3" id="KW-1185">Reference proteome</keyword>
<reference evidence="3" key="1">
    <citation type="journal article" date="2019" name="Int. J. Syst. Evol. Microbiol.">
        <title>The Global Catalogue of Microorganisms (GCM) 10K type strain sequencing project: providing services to taxonomists for standard genome sequencing and annotation.</title>
        <authorList>
            <consortium name="The Broad Institute Genomics Platform"/>
            <consortium name="The Broad Institute Genome Sequencing Center for Infectious Disease"/>
            <person name="Wu L."/>
            <person name="Ma J."/>
        </authorList>
    </citation>
    <scope>NUCLEOTIDE SEQUENCE [LARGE SCALE GENOMIC DNA]</scope>
    <source>
        <strain evidence="3">CGMCC 1.15180</strain>
    </source>
</reference>
<evidence type="ECO:0000256" key="1">
    <source>
        <dbReference type="SAM" id="Phobius"/>
    </source>
</evidence>
<comment type="caution">
    <text evidence="2">The sequence shown here is derived from an EMBL/GenBank/DDBJ whole genome shotgun (WGS) entry which is preliminary data.</text>
</comment>
<accession>A0ABW4VGU5</accession>